<feature type="domain" description="Tyr recombinase" evidence="2">
    <location>
        <begin position="155"/>
        <end position="334"/>
    </location>
</feature>
<dbReference type="RefSeq" id="WP_259550503.1">
    <property type="nucleotide sequence ID" value="NZ_BAABHW010000002.1"/>
</dbReference>
<reference evidence="4" key="1">
    <citation type="journal article" date="2019" name="Int. J. Syst. Evol. Microbiol.">
        <title>The Global Catalogue of Microorganisms (GCM) 10K type strain sequencing project: providing services to taxonomists for standard genome sequencing and annotation.</title>
        <authorList>
            <consortium name="The Broad Institute Genomics Platform"/>
            <consortium name="The Broad Institute Genome Sequencing Center for Infectious Disease"/>
            <person name="Wu L."/>
            <person name="Ma J."/>
        </authorList>
    </citation>
    <scope>NUCLEOTIDE SEQUENCE [LARGE SCALE GENOMIC DNA]</scope>
    <source>
        <strain evidence="4">JCM 18015</strain>
    </source>
</reference>
<dbReference type="InterPro" id="IPR011010">
    <property type="entry name" value="DNA_brk_join_enz"/>
</dbReference>
<dbReference type="InterPro" id="IPR013762">
    <property type="entry name" value="Integrase-like_cat_sf"/>
</dbReference>
<evidence type="ECO:0000259" key="2">
    <source>
        <dbReference type="PROSITE" id="PS51898"/>
    </source>
</evidence>
<dbReference type="Proteomes" id="UP001499910">
    <property type="component" value="Unassembled WGS sequence"/>
</dbReference>
<dbReference type="InterPro" id="IPR002104">
    <property type="entry name" value="Integrase_catalytic"/>
</dbReference>
<evidence type="ECO:0000313" key="4">
    <source>
        <dbReference type="Proteomes" id="UP001499910"/>
    </source>
</evidence>
<evidence type="ECO:0000313" key="3">
    <source>
        <dbReference type="EMBL" id="GAA5073684.1"/>
    </source>
</evidence>
<accession>A0ABP9LCR4</accession>
<protein>
    <submittedName>
        <fullName evidence="3">Tyrosine-type recombinase/integrase</fullName>
    </submittedName>
</protein>
<keyword evidence="4" id="KW-1185">Reference proteome</keyword>
<sequence length="334" mass="36243">MRGLWIHPRSGLPYFRSRKGGQLRLVPLPADLPHDHPDFIAAWSAAAREVGPEKAFAGGTLGSTWAAVLASDAVDRVSATYRGILVRHSARIVEKAGDVKATAIQPKHVRADIATATDKPARRKAWRFWAAYCIERGWIETDPTQGVRVKSAPTTGHPTWSPDDIAAFRARYAIGTTPRAIMELAYWTGARRGDVVRIGAQHVGRDGVLSFTQGKTGQPAFVPWTCPLPAWAAHMEPDRQTCLAAIAHMRGDLTFLSTAQGRPRSDKAAGQVVSQAARAIDLPLSLHGLRKARAVALAEAGASPSRIGAWTGHATLTEIAHYTREMDRRRAVQG</sequence>
<comment type="caution">
    <text evidence="3">The sequence shown here is derived from an EMBL/GenBank/DDBJ whole genome shotgun (WGS) entry which is preliminary data.</text>
</comment>
<keyword evidence="1" id="KW-0233">DNA recombination</keyword>
<evidence type="ECO:0000256" key="1">
    <source>
        <dbReference type="ARBA" id="ARBA00023172"/>
    </source>
</evidence>
<dbReference type="Pfam" id="PF00589">
    <property type="entry name" value="Phage_integrase"/>
    <property type="match status" value="1"/>
</dbReference>
<proteinExistence type="predicted"/>
<dbReference type="EMBL" id="BAABHW010000002">
    <property type="protein sequence ID" value="GAA5073684.1"/>
    <property type="molecule type" value="Genomic_DNA"/>
</dbReference>
<organism evidence="3 4">
    <name type="scientific">[Roseibacterium] beibuensis</name>
    <dbReference type="NCBI Taxonomy" id="1193142"/>
    <lineage>
        <taxon>Bacteria</taxon>
        <taxon>Pseudomonadati</taxon>
        <taxon>Pseudomonadota</taxon>
        <taxon>Alphaproteobacteria</taxon>
        <taxon>Rhodobacterales</taxon>
        <taxon>Roseobacteraceae</taxon>
        <taxon>Roseicyclus</taxon>
    </lineage>
</organism>
<name>A0ABP9LCR4_9RHOB</name>
<dbReference type="Gene3D" id="1.10.443.10">
    <property type="entry name" value="Intergrase catalytic core"/>
    <property type="match status" value="1"/>
</dbReference>
<dbReference type="PROSITE" id="PS51898">
    <property type="entry name" value="TYR_RECOMBINASE"/>
    <property type="match status" value="1"/>
</dbReference>
<gene>
    <name evidence="3" type="ORF">GCM10023209_19860</name>
</gene>
<dbReference type="SUPFAM" id="SSF56349">
    <property type="entry name" value="DNA breaking-rejoining enzymes"/>
    <property type="match status" value="1"/>
</dbReference>